<protein>
    <submittedName>
        <fullName evidence="2">Uncharacterized protein</fullName>
    </submittedName>
</protein>
<dbReference type="AlphaFoldDB" id="A0A0C3SCX5"/>
<gene>
    <name evidence="2" type="ORF">PHLGIDRAFT_141310</name>
</gene>
<feature type="region of interest" description="Disordered" evidence="1">
    <location>
        <begin position="193"/>
        <end position="219"/>
    </location>
</feature>
<reference evidence="2 3" key="1">
    <citation type="journal article" date="2014" name="PLoS Genet.">
        <title>Analysis of the Phlebiopsis gigantea genome, transcriptome and secretome provides insight into its pioneer colonization strategies of wood.</title>
        <authorList>
            <person name="Hori C."/>
            <person name="Ishida T."/>
            <person name="Igarashi K."/>
            <person name="Samejima M."/>
            <person name="Suzuki H."/>
            <person name="Master E."/>
            <person name="Ferreira P."/>
            <person name="Ruiz-Duenas F.J."/>
            <person name="Held B."/>
            <person name="Canessa P."/>
            <person name="Larrondo L.F."/>
            <person name="Schmoll M."/>
            <person name="Druzhinina I.S."/>
            <person name="Kubicek C.P."/>
            <person name="Gaskell J.A."/>
            <person name="Kersten P."/>
            <person name="St John F."/>
            <person name="Glasner J."/>
            <person name="Sabat G."/>
            <person name="Splinter BonDurant S."/>
            <person name="Syed K."/>
            <person name="Yadav J."/>
            <person name="Mgbeahuruike A.C."/>
            <person name="Kovalchuk A."/>
            <person name="Asiegbu F.O."/>
            <person name="Lackner G."/>
            <person name="Hoffmeister D."/>
            <person name="Rencoret J."/>
            <person name="Gutierrez A."/>
            <person name="Sun H."/>
            <person name="Lindquist E."/>
            <person name="Barry K."/>
            <person name="Riley R."/>
            <person name="Grigoriev I.V."/>
            <person name="Henrissat B."/>
            <person name="Kues U."/>
            <person name="Berka R.M."/>
            <person name="Martinez A.T."/>
            <person name="Covert S.F."/>
            <person name="Blanchette R.A."/>
            <person name="Cullen D."/>
        </authorList>
    </citation>
    <scope>NUCLEOTIDE SEQUENCE [LARGE SCALE GENOMIC DNA]</scope>
    <source>
        <strain evidence="2 3">11061_1 CR5-6</strain>
    </source>
</reference>
<evidence type="ECO:0000313" key="3">
    <source>
        <dbReference type="Proteomes" id="UP000053257"/>
    </source>
</evidence>
<dbReference type="Proteomes" id="UP000053257">
    <property type="component" value="Unassembled WGS sequence"/>
</dbReference>
<organism evidence="2 3">
    <name type="scientific">Phlebiopsis gigantea (strain 11061_1 CR5-6)</name>
    <name type="common">White-rot fungus</name>
    <name type="synonym">Peniophora gigantea</name>
    <dbReference type="NCBI Taxonomy" id="745531"/>
    <lineage>
        <taxon>Eukaryota</taxon>
        <taxon>Fungi</taxon>
        <taxon>Dikarya</taxon>
        <taxon>Basidiomycota</taxon>
        <taxon>Agaricomycotina</taxon>
        <taxon>Agaricomycetes</taxon>
        <taxon>Polyporales</taxon>
        <taxon>Phanerochaetaceae</taxon>
        <taxon>Phlebiopsis</taxon>
    </lineage>
</organism>
<accession>A0A0C3SCX5</accession>
<dbReference type="EMBL" id="KN840447">
    <property type="protein sequence ID" value="KIP11292.1"/>
    <property type="molecule type" value="Genomic_DNA"/>
</dbReference>
<evidence type="ECO:0000256" key="1">
    <source>
        <dbReference type="SAM" id="MobiDB-lite"/>
    </source>
</evidence>
<name>A0A0C3SCX5_PHLG1</name>
<evidence type="ECO:0000313" key="2">
    <source>
        <dbReference type="EMBL" id="KIP11292.1"/>
    </source>
</evidence>
<keyword evidence="3" id="KW-1185">Reference proteome</keyword>
<dbReference type="HOGENOM" id="CLU_774126_0_0_1"/>
<feature type="region of interest" description="Disordered" evidence="1">
    <location>
        <begin position="1"/>
        <end position="49"/>
    </location>
</feature>
<sequence>MHASTSSEGQPAHRSAIPPSRHHHTVSTFSLRSAVDRDSAGSRGGAKAVRRYSASSCTSEVLRGDPLLPSDSSWFAHDSPERLPRIAVTSDEHGEISFDDSSASFVGLLDELESLACTARLLPIPDPPSTSLSVLFEAVDLTMSASLSTPDTNSPDTSPDAYTEAEDDFYAHTIIIEDSGYLSELSSPALSEPSFDFDDLERTPRGPRPRAPSPLTPLTPDFAFSPTLPRFYSPYQDPMASSPIISTPLEFSPKLSSSLEIKPLPKDLISPILRRQPSKPRFLQTMLGRRRAPDLSIHVPDSSDPAIGRASLDGPRTASFLNLKNAKRGLRRQKSEGLFLTRKAASVDDLELESFFNF</sequence>
<proteinExistence type="predicted"/>
<dbReference type="OrthoDB" id="10517445at2759"/>